<comment type="caution">
    <text evidence="1">The sequence shown here is derived from an EMBL/GenBank/DDBJ whole genome shotgun (WGS) entry which is preliminary data.</text>
</comment>
<dbReference type="AlphaFoldDB" id="A0A9J6GJ11"/>
<dbReference type="VEuPathDB" id="VectorBase:HLOH_049813"/>
<reference evidence="1 2" key="1">
    <citation type="journal article" date="2020" name="Cell">
        <title>Large-Scale Comparative Analyses of Tick Genomes Elucidate Their Genetic Diversity and Vector Capacities.</title>
        <authorList>
            <consortium name="Tick Genome and Microbiome Consortium (TIGMIC)"/>
            <person name="Jia N."/>
            <person name="Wang J."/>
            <person name="Shi W."/>
            <person name="Du L."/>
            <person name="Sun Y."/>
            <person name="Zhan W."/>
            <person name="Jiang J.F."/>
            <person name="Wang Q."/>
            <person name="Zhang B."/>
            <person name="Ji P."/>
            <person name="Bell-Sakyi L."/>
            <person name="Cui X.M."/>
            <person name="Yuan T.T."/>
            <person name="Jiang B.G."/>
            <person name="Yang W.F."/>
            <person name="Lam T.T."/>
            <person name="Chang Q.C."/>
            <person name="Ding S.J."/>
            <person name="Wang X.J."/>
            <person name="Zhu J.G."/>
            <person name="Ruan X.D."/>
            <person name="Zhao L."/>
            <person name="Wei J.T."/>
            <person name="Ye R.Z."/>
            <person name="Que T.C."/>
            <person name="Du C.H."/>
            <person name="Zhou Y.H."/>
            <person name="Cheng J.X."/>
            <person name="Dai P.F."/>
            <person name="Guo W.B."/>
            <person name="Han X.H."/>
            <person name="Huang E.J."/>
            <person name="Li L.F."/>
            <person name="Wei W."/>
            <person name="Gao Y.C."/>
            <person name="Liu J.Z."/>
            <person name="Shao H.Z."/>
            <person name="Wang X."/>
            <person name="Wang C.C."/>
            <person name="Yang T.C."/>
            <person name="Huo Q.B."/>
            <person name="Li W."/>
            <person name="Chen H.Y."/>
            <person name="Chen S.E."/>
            <person name="Zhou L.G."/>
            <person name="Ni X.B."/>
            <person name="Tian J.H."/>
            <person name="Sheng Y."/>
            <person name="Liu T."/>
            <person name="Pan Y.S."/>
            <person name="Xia L.Y."/>
            <person name="Li J."/>
            <person name="Zhao F."/>
            <person name="Cao W.C."/>
        </authorList>
    </citation>
    <scope>NUCLEOTIDE SEQUENCE [LARGE SCALE GENOMIC DNA]</scope>
    <source>
        <strain evidence="1">HaeL-2018</strain>
    </source>
</reference>
<name>A0A9J6GJ11_HAELO</name>
<evidence type="ECO:0000313" key="2">
    <source>
        <dbReference type="Proteomes" id="UP000821853"/>
    </source>
</evidence>
<keyword evidence="2" id="KW-1185">Reference proteome</keyword>
<organism evidence="1 2">
    <name type="scientific">Haemaphysalis longicornis</name>
    <name type="common">Bush tick</name>
    <dbReference type="NCBI Taxonomy" id="44386"/>
    <lineage>
        <taxon>Eukaryota</taxon>
        <taxon>Metazoa</taxon>
        <taxon>Ecdysozoa</taxon>
        <taxon>Arthropoda</taxon>
        <taxon>Chelicerata</taxon>
        <taxon>Arachnida</taxon>
        <taxon>Acari</taxon>
        <taxon>Parasitiformes</taxon>
        <taxon>Ixodida</taxon>
        <taxon>Ixodoidea</taxon>
        <taxon>Ixodidae</taxon>
        <taxon>Haemaphysalinae</taxon>
        <taxon>Haemaphysalis</taxon>
    </lineage>
</organism>
<evidence type="ECO:0000313" key="1">
    <source>
        <dbReference type="EMBL" id="KAH9374889.1"/>
    </source>
</evidence>
<sequence length="85" mass="9452">MMIFLLDDSEELSFLEYALTSTTLSGLINHLRDAQKVQLWDSKLKLEHGFCLKSSLPFLGVKTCSLVTALAYLESSRLGSQPSLT</sequence>
<dbReference type="Proteomes" id="UP000821853">
    <property type="component" value="Chromosome 5"/>
</dbReference>
<accession>A0A9J6GJ11</accession>
<proteinExistence type="predicted"/>
<protein>
    <submittedName>
        <fullName evidence="1">Uncharacterized protein</fullName>
    </submittedName>
</protein>
<dbReference type="EMBL" id="JABSTR010000007">
    <property type="protein sequence ID" value="KAH9374889.1"/>
    <property type="molecule type" value="Genomic_DNA"/>
</dbReference>
<gene>
    <name evidence="1" type="ORF">HPB48_021746</name>
</gene>